<feature type="region of interest" description="Disordered" evidence="14">
    <location>
        <begin position="1"/>
        <end position="30"/>
    </location>
</feature>
<comment type="caution">
    <text evidence="15">The sequence shown here is derived from an EMBL/GenBank/DDBJ whole genome shotgun (WGS) entry which is preliminary data.</text>
</comment>
<dbReference type="InterPro" id="IPR052261">
    <property type="entry name" value="Glycosyltransferase_13"/>
</dbReference>
<dbReference type="GO" id="GO:0000139">
    <property type="term" value="C:Golgi membrane"/>
    <property type="evidence" value="ECO:0007669"/>
    <property type="project" value="UniProtKB-SubCell"/>
</dbReference>
<evidence type="ECO:0000256" key="8">
    <source>
        <dbReference type="ARBA" id="ARBA00022989"/>
    </source>
</evidence>
<feature type="compositionally biased region" description="Basic and acidic residues" evidence="14">
    <location>
        <begin position="1"/>
        <end position="13"/>
    </location>
</feature>
<evidence type="ECO:0000313" key="16">
    <source>
        <dbReference type="Proteomes" id="UP000708208"/>
    </source>
</evidence>
<comment type="cofactor">
    <cofactor evidence="13">
        <name>Mn(2+)</name>
        <dbReference type="ChEBI" id="CHEBI:29035"/>
    </cofactor>
    <text evidence="13">The cofactor is mostly bound to the substrate.</text>
</comment>
<keyword evidence="4" id="KW-0808">Transferase</keyword>
<gene>
    <name evidence="15" type="ORF">AFUS01_LOCUS21896</name>
</gene>
<organism evidence="15 16">
    <name type="scientific">Allacma fusca</name>
    <dbReference type="NCBI Taxonomy" id="39272"/>
    <lineage>
        <taxon>Eukaryota</taxon>
        <taxon>Metazoa</taxon>
        <taxon>Ecdysozoa</taxon>
        <taxon>Arthropoda</taxon>
        <taxon>Hexapoda</taxon>
        <taxon>Collembola</taxon>
        <taxon>Symphypleona</taxon>
        <taxon>Sminthuridae</taxon>
        <taxon>Allacma</taxon>
    </lineage>
</organism>
<keyword evidence="7 13" id="KW-0735">Signal-anchor</keyword>
<keyword evidence="16" id="KW-1185">Reference proteome</keyword>
<evidence type="ECO:0000256" key="7">
    <source>
        <dbReference type="ARBA" id="ARBA00022968"/>
    </source>
</evidence>
<evidence type="ECO:0000256" key="10">
    <source>
        <dbReference type="ARBA" id="ARBA00023136"/>
    </source>
</evidence>
<keyword evidence="11 13" id="KW-0464">Manganese</keyword>
<dbReference type="AlphaFoldDB" id="A0A8J2KC29"/>
<evidence type="ECO:0000256" key="1">
    <source>
        <dbReference type="ARBA" id="ARBA00004323"/>
    </source>
</evidence>
<comment type="similarity">
    <text evidence="13">Belongs to the glycosyltransferase 13 family.</text>
</comment>
<evidence type="ECO:0000256" key="2">
    <source>
        <dbReference type="ARBA" id="ARBA00004922"/>
    </source>
</evidence>
<feature type="non-terminal residue" evidence="15">
    <location>
        <position position="1"/>
    </location>
</feature>
<proteinExistence type="inferred from homology"/>
<dbReference type="InterPro" id="IPR004139">
    <property type="entry name" value="Glyco_trans_13"/>
</dbReference>
<name>A0A8J2KC29_9HEXA</name>
<dbReference type="UniPathway" id="UPA00378"/>
<dbReference type="Pfam" id="PF03071">
    <property type="entry name" value="GNT-I"/>
    <property type="match status" value="2"/>
</dbReference>
<evidence type="ECO:0000256" key="11">
    <source>
        <dbReference type="ARBA" id="ARBA00023211"/>
    </source>
</evidence>
<comment type="catalytic activity">
    <reaction evidence="13">
        <text>N(4)-(alpha-D-Man-(1-&gt;3)-[alpha-D-Man-(1-&gt;3)-[alpha-D-Man-(1-&gt;6)]-alpha-D-Man-(1-&gt;6)]-beta-D-Man-(1-&gt;4)-beta-D-GlcNAc-(1-&gt;4)-beta-D-GlcNAc)-L-asparaginyl-[protein] (N-glucan mannose isomer 5A1,2) + UDP-N-acetyl-alpha-D-glucosamine = N(4)-{beta-D-GlcNAc-(1-&gt;2)-alpha-D-Man-(1-&gt;3)-[alpha-D-Man-(1-&gt;3)-[alpha-D-Man-(1-&gt;6)]-alpha-D-Man-(1-&gt;6)]-beta-D-Man-(1-&gt;4)-beta-D-GlcNAc-(1-&gt;4)-beta-D-GlcNAc}-L-asparaginyl-[protein] + UDP + H(+)</text>
        <dbReference type="Rhea" id="RHEA:11456"/>
        <dbReference type="Rhea" id="RHEA-COMP:14367"/>
        <dbReference type="Rhea" id="RHEA-COMP:14368"/>
        <dbReference type="ChEBI" id="CHEBI:15378"/>
        <dbReference type="ChEBI" id="CHEBI:57705"/>
        <dbReference type="ChEBI" id="CHEBI:58223"/>
        <dbReference type="ChEBI" id="CHEBI:59087"/>
        <dbReference type="ChEBI" id="CHEBI:60625"/>
        <dbReference type="EC" id="2.4.1.101"/>
    </reaction>
</comment>
<keyword evidence="6 13" id="KW-0479">Metal-binding</keyword>
<keyword evidence="10" id="KW-0472">Membrane</keyword>
<dbReference type="PANTHER" id="PTHR10468">
    <property type="entry name" value="PROTEIN O-LINKED-MANNOSE BETA-1,2-N-ACETYLGLUCOSAMINYLTRANSFERASE 1/ALPHA-1,3-MANNOSYL-GLYCOPROTEIN 2-BETA-N-ACETYLGLUCOSAMINYLTRANSFERASE"/>
    <property type="match status" value="1"/>
</dbReference>
<dbReference type="EMBL" id="CAJVCH010249236">
    <property type="protein sequence ID" value="CAG7733453.1"/>
    <property type="molecule type" value="Genomic_DNA"/>
</dbReference>
<evidence type="ECO:0000256" key="3">
    <source>
        <dbReference type="ARBA" id="ARBA00022676"/>
    </source>
</evidence>
<evidence type="ECO:0000256" key="6">
    <source>
        <dbReference type="ARBA" id="ARBA00022723"/>
    </source>
</evidence>
<evidence type="ECO:0000256" key="5">
    <source>
        <dbReference type="ARBA" id="ARBA00022692"/>
    </source>
</evidence>
<dbReference type="Proteomes" id="UP000708208">
    <property type="component" value="Unassembled WGS sequence"/>
</dbReference>
<keyword evidence="8" id="KW-1133">Transmembrane helix</keyword>
<feature type="compositionally biased region" description="Polar residues" evidence="14">
    <location>
        <begin position="15"/>
        <end position="29"/>
    </location>
</feature>
<evidence type="ECO:0000256" key="13">
    <source>
        <dbReference type="RuleBase" id="RU368119"/>
    </source>
</evidence>
<comment type="subcellular location">
    <subcellularLocation>
        <location evidence="1 13">Golgi apparatus membrane</location>
        <topology evidence="1 13">Single-pass type II membrane protein</topology>
    </subcellularLocation>
</comment>
<dbReference type="GO" id="GO:0030145">
    <property type="term" value="F:manganese ion binding"/>
    <property type="evidence" value="ECO:0007669"/>
    <property type="project" value="UniProtKB-UniRule"/>
</dbReference>
<protein>
    <recommendedName>
        <fullName evidence="13">Alpha-1,3-mannosyl-glycoprotein 2-beta-N-acetylglucosaminyltransferase</fullName>
        <shortName evidence="13">GNT-I</shortName>
        <shortName evidence="13">GlcNAc-T I</shortName>
        <ecNumber evidence="13">2.4.1.101</ecNumber>
    </recommendedName>
    <alternativeName>
        <fullName evidence="13">N-glycosyl-oligosaccharide-glycoprotein N-acetylglucosaminyltransferase I</fullName>
    </alternativeName>
</protein>
<dbReference type="EC" id="2.4.1.101" evidence="13"/>
<dbReference type="GO" id="GO:0003827">
    <property type="term" value="F:alpha-1,3-mannosylglycoprotein 2-beta-N-acetylglucosaminyltransferase activity"/>
    <property type="evidence" value="ECO:0007669"/>
    <property type="project" value="UniProtKB-UniRule"/>
</dbReference>
<evidence type="ECO:0000313" key="15">
    <source>
        <dbReference type="EMBL" id="CAG7733453.1"/>
    </source>
</evidence>
<evidence type="ECO:0000256" key="14">
    <source>
        <dbReference type="SAM" id="MobiDB-lite"/>
    </source>
</evidence>
<keyword evidence="9 13" id="KW-0333">Golgi apparatus</keyword>
<evidence type="ECO:0000256" key="9">
    <source>
        <dbReference type="ARBA" id="ARBA00023034"/>
    </source>
</evidence>
<reference evidence="15" key="1">
    <citation type="submission" date="2021-06" db="EMBL/GenBank/DDBJ databases">
        <authorList>
            <person name="Hodson N. C."/>
            <person name="Mongue J. A."/>
            <person name="Jaron S. K."/>
        </authorList>
    </citation>
    <scope>NUCLEOTIDE SEQUENCE</scope>
</reference>
<keyword evidence="5" id="KW-0812">Transmembrane</keyword>
<dbReference type="GO" id="GO:0006487">
    <property type="term" value="P:protein N-linked glycosylation"/>
    <property type="evidence" value="ECO:0007669"/>
    <property type="project" value="TreeGrafter"/>
</dbReference>
<comment type="function">
    <text evidence="12 13">Initiates complex N-linked carbohydrate formation. Essential for the conversion of high-mannose to hybrid and complex N-glycans.</text>
</comment>
<comment type="pathway">
    <text evidence="2 13">Protein modification; protein glycosylation.</text>
</comment>
<keyword evidence="3 13" id="KW-0328">Glycosyltransferase</keyword>
<dbReference type="OrthoDB" id="440755at2759"/>
<evidence type="ECO:0000256" key="4">
    <source>
        <dbReference type="ARBA" id="ARBA00022679"/>
    </source>
</evidence>
<dbReference type="PANTHER" id="PTHR10468:SF0">
    <property type="entry name" value="ALPHA-1,3-MANNOSYL-GLYCOPROTEIN 2-BETA-N-ACETYLGLUCOSAMINYLTRANSFERASE"/>
    <property type="match status" value="1"/>
</dbReference>
<accession>A0A8J2KC29</accession>
<sequence length="277" mass="31518">PPRAESDWGKGLEKSTGNFGKSSQGQQAGNAEVEVKALETDVSPETVIAVVVFVCNRPTVNRCLDSLLKYRPSSAKFPIIVSQDCGSHPATTDILSTYADRITRIMQPDLSEISVPAKEEKLKVVEDDLEVAPDFFEYFSSTLPILQNDPSLWCVSAWNDNGKAKRINESAPELLHRTDFFPGLGWMLTKNLWKELMVKWPKSYWDDWMREPNQRKDRACIRPEISRTSTFGKNGVSHGAYFQNHLRYIKLNHQFVPFLSMDLTYLSKDSCSFANFR</sequence>
<evidence type="ECO:0000256" key="12">
    <source>
        <dbReference type="ARBA" id="ARBA00037706"/>
    </source>
</evidence>